<dbReference type="InterPro" id="IPR001647">
    <property type="entry name" value="HTH_TetR"/>
</dbReference>
<dbReference type="PANTHER" id="PTHR43479">
    <property type="entry name" value="ACREF/ENVCD OPERON REPRESSOR-RELATED"/>
    <property type="match status" value="1"/>
</dbReference>
<evidence type="ECO:0000256" key="2">
    <source>
        <dbReference type="PROSITE-ProRule" id="PRU00335"/>
    </source>
</evidence>
<dbReference type="EMBL" id="JBHRZV010000051">
    <property type="protein sequence ID" value="MFC3928625.1"/>
    <property type="molecule type" value="Genomic_DNA"/>
</dbReference>
<dbReference type="InterPro" id="IPR050624">
    <property type="entry name" value="HTH-type_Tx_Regulator"/>
</dbReference>
<protein>
    <submittedName>
        <fullName evidence="4">TetR family transcriptional regulator</fullName>
    </submittedName>
</protein>
<comment type="caution">
    <text evidence="4">The sequence shown here is derived from an EMBL/GenBank/DDBJ whole genome shotgun (WGS) entry which is preliminary data.</text>
</comment>
<organism evidence="4 5">
    <name type="scientific">Streptococcus caprae</name>
    <dbReference type="NCBI Taxonomy" id="1640501"/>
    <lineage>
        <taxon>Bacteria</taxon>
        <taxon>Bacillati</taxon>
        <taxon>Bacillota</taxon>
        <taxon>Bacilli</taxon>
        <taxon>Lactobacillales</taxon>
        <taxon>Streptococcaceae</taxon>
        <taxon>Streptococcus</taxon>
    </lineage>
</organism>
<dbReference type="PANTHER" id="PTHR43479:SF7">
    <property type="entry name" value="TETR-FAMILY TRANSCRIPTIONAL REGULATOR"/>
    <property type="match status" value="1"/>
</dbReference>
<feature type="domain" description="HTH tetR-type" evidence="3">
    <location>
        <begin position="1"/>
        <end position="48"/>
    </location>
</feature>
<keyword evidence="1 2" id="KW-0238">DNA-binding</keyword>
<keyword evidence="5" id="KW-1185">Reference proteome</keyword>
<dbReference type="Gene3D" id="1.10.357.10">
    <property type="entry name" value="Tetracycline Repressor, domain 2"/>
    <property type="match status" value="1"/>
</dbReference>
<dbReference type="RefSeq" id="WP_380427359.1">
    <property type="nucleotide sequence ID" value="NZ_JBHRZV010000051.1"/>
</dbReference>
<reference evidence="5" key="1">
    <citation type="journal article" date="2019" name="Int. J. Syst. Evol. Microbiol.">
        <title>The Global Catalogue of Microorganisms (GCM) 10K type strain sequencing project: providing services to taxonomists for standard genome sequencing and annotation.</title>
        <authorList>
            <consortium name="The Broad Institute Genomics Platform"/>
            <consortium name="The Broad Institute Genome Sequencing Center for Infectious Disease"/>
            <person name="Wu L."/>
            <person name="Ma J."/>
        </authorList>
    </citation>
    <scope>NUCLEOTIDE SEQUENCE [LARGE SCALE GENOMIC DNA]</scope>
    <source>
        <strain evidence="5">CCUG 67170</strain>
    </source>
</reference>
<dbReference type="PROSITE" id="PS50977">
    <property type="entry name" value="HTH_TETR_2"/>
    <property type="match status" value="1"/>
</dbReference>
<evidence type="ECO:0000313" key="5">
    <source>
        <dbReference type="Proteomes" id="UP001595807"/>
    </source>
</evidence>
<name>A0ABV8CWV9_9STRE</name>
<dbReference type="InterPro" id="IPR009057">
    <property type="entry name" value="Homeodomain-like_sf"/>
</dbReference>
<feature type="DNA-binding region" description="H-T-H motif" evidence="2">
    <location>
        <begin position="11"/>
        <end position="30"/>
    </location>
</feature>
<evidence type="ECO:0000256" key="1">
    <source>
        <dbReference type="ARBA" id="ARBA00023125"/>
    </source>
</evidence>
<evidence type="ECO:0000313" key="4">
    <source>
        <dbReference type="EMBL" id="MFC3928625.1"/>
    </source>
</evidence>
<proteinExistence type="predicted"/>
<evidence type="ECO:0000259" key="3">
    <source>
        <dbReference type="PROSITE" id="PS50977"/>
    </source>
</evidence>
<gene>
    <name evidence="4" type="ORF">ACFORF_08645</name>
</gene>
<accession>A0ABV8CWV9</accession>
<sequence>MLQHEEFEKISVRLICQTANINRSTFYAHFEDKYQLATVVFQEQMKDFMRHHPAATFPFGRDFVWELLVGTRSFIDDIAETWGYGFSSLIPLVQEQLQTDLQTILNFQLRTADLNLTPHQKDWLAKSLSASLFYLIQDSHKRKIDFSSLKNDLLPVIYPTLD</sequence>
<dbReference type="Pfam" id="PF00440">
    <property type="entry name" value="TetR_N"/>
    <property type="match status" value="1"/>
</dbReference>
<dbReference type="SUPFAM" id="SSF46689">
    <property type="entry name" value="Homeodomain-like"/>
    <property type="match status" value="1"/>
</dbReference>
<dbReference type="Proteomes" id="UP001595807">
    <property type="component" value="Unassembled WGS sequence"/>
</dbReference>